<gene>
    <name evidence="2" type="ORF">I5M27_11195</name>
</gene>
<name>A0ABS1C2D0_9BACT</name>
<evidence type="ECO:0000259" key="1">
    <source>
        <dbReference type="PROSITE" id="PS50280"/>
    </source>
</evidence>
<dbReference type="InterPro" id="IPR001214">
    <property type="entry name" value="SET_dom"/>
</dbReference>
<keyword evidence="3" id="KW-1185">Reference proteome</keyword>
<dbReference type="RefSeq" id="WP_200506302.1">
    <property type="nucleotide sequence ID" value="NZ_JAEHFX010000005.1"/>
</dbReference>
<comment type="caution">
    <text evidence="2">The sequence shown here is derived from an EMBL/GenBank/DDBJ whole genome shotgun (WGS) entry which is preliminary data.</text>
</comment>
<dbReference type="SMART" id="SM00317">
    <property type="entry name" value="SET"/>
    <property type="match status" value="1"/>
</dbReference>
<protein>
    <submittedName>
        <fullName evidence="2">SET domain-containing protein</fullName>
    </submittedName>
</protein>
<accession>A0ABS1C2D0</accession>
<feature type="domain" description="SET" evidence="1">
    <location>
        <begin position="4"/>
        <end position="117"/>
    </location>
</feature>
<dbReference type="InterPro" id="IPR046341">
    <property type="entry name" value="SET_dom_sf"/>
</dbReference>
<dbReference type="PROSITE" id="PS50280">
    <property type="entry name" value="SET"/>
    <property type="match status" value="1"/>
</dbReference>
<dbReference type="Pfam" id="PF00856">
    <property type="entry name" value="SET"/>
    <property type="match status" value="1"/>
</dbReference>
<sequence length="131" mass="14981">MLLVKTKLGQSQISGVGLFADQFIPKDTVIWKYTEGVDLKISDEKLAELEKEYPLDDLKKYLYRSKSSDLHILCGDDGRFINHSFEPNTLDTSEDDEGFTVAARDIEPGEEITSDYNGFDRDFELYKAMLK</sequence>
<evidence type="ECO:0000313" key="3">
    <source>
        <dbReference type="Proteomes" id="UP000644147"/>
    </source>
</evidence>
<proteinExistence type="predicted"/>
<evidence type="ECO:0000313" key="2">
    <source>
        <dbReference type="EMBL" id="MBK0403554.1"/>
    </source>
</evidence>
<organism evidence="2 3">
    <name type="scientific">Adhaeribacter terrigena</name>
    <dbReference type="NCBI Taxonomy" id="2793070"/>
    <lineage>
        <taxon>Bacteria</taxon>
        <taxon>Pseudomonadati</taxon>
        <taxon>Bacteroidota</taxon>
        <taxon>Cytophagia</taxon>
        <taxon>Cytophagales</taxon>
        <taxon>Hymenobacteraceae</taxon>
        <taxon>Adhaeribacter</taxon>
    </lineage>
</organism>
<dbReference type="EMBL" id="JAEHFX010000005">
    <property type="protein sequence ID" value="MBK0403554.1"/>
    <property type="molecule type" value="Genomic_DNA"/>
</dbReference>
<dbReference type="SUPFAM" id="SSF82199">
    <property type="entry name" value="SET domain"/>
    <property type="match status" value="1"/>
</dbReference>
<dbReference type="Gene3D" id="2.170.270.10">
    <property type="entry name" value="SET domain"/>
    <property type="match status" value="1"/>
</dbReference>
<reference evidence="2 3" key="1">
    <citation type="submission" date="2020-12" db="EMBL/GenBank/DDBJ databases">
        <title>Bacterial novel species Adhaeribacter sp. BT258 isolated from soil.</title>
        <authorList>
            <person name="Jung H.-Y."/>
        </authorList>
    </citation>
    <scope>NUCLEOTIDE SEQUENCE [LARGE SCALE GENOMIC DNA]</scope>
    <source>
        <strain evidence="2 3">BT258</strain>
    </source>
</reference>
<dbReference type="Proteomes" id="UP000644147">
    <property type="component" value="Unassembled WGS sequence"/>
</dbReference>